<reference evidence="3 4" key="1">
    <citation type="journal article" date="2024" name="IMA Fungus">
        <title>Apiospora arundinis, a panoply of carbohydrate-active enzymes and secondary metabolites.</title>
        <authorList>
            <person name="Sorensen T."/>
            <person name="Petersen C."/>
            <person name="Muurmann A.T."/>
            <person name="Christiansen J.V."/>
            <person name="Brundto M.L."/>
            <person name="Overgaard C.K."/>
            <person name="Boysen A.T."/>
            <person name="Wollenberg R.D."/>
            <person name="Larsen T.O."/>
            <person name="Sorensen J.L."/>
            <person name="Nielsen K.L."/>
            <person name="Sondergaard T.E."/>
        </authorList>
    </citation>
    <scope>NUCLEOTIDE SEQUENCE [LARGE SCALE GENOMIC DNA]</scope>
    <source>
        <strain evidence="3 4">AAU 773</strain>
    </source>
</reference>
<accession>A0ABR2HM68</accession>
<sequence>MPAIIMPHHRVTSFFRSSNESINNIKASVQRRRSPSSRTPPTRPREGTTRTISYTSSIDEQHSNHTSAHNSTNTTPMPTPLPTPNEADHTHSGFHANFWAPTPANHNKMTESPSTTPGHHGKEKDHHKEHKEHKEHHRLSLPGLHFGGSKHKEHFTHPNASLDWKIESPPVVLHGDAENSTGALVSGQLLLGVEKVPFEVESFEARLHIHVIQKRPYQHHCPECINQKTELKKWSFLADPAALDQRLHEFPFSVLLEGHLPATTDNPVVTVKYEFTAEVKPKSGPSLKLAKTIDVKRALPVPELPHHSVRIFPPTNIAASVHYPQVIHPIGSNKLQLRLEGIVKTNADVNTVEYWKLKRLSWKLEEHLNTVAPACAKHSPSARNPDADEAAAKKGIKRTESRTIGSADLSTGWKSDYSPNGSVEMEVEYQCNTHSKSVCDMKSHDGTEVTHQLVVEMVVVQEYAPINQPKHVTPTGVARILRMHFGTTLTERGGLGVSWDNEAPPIYKDVPASPPSYDPPSYFPTIEEMPIGSDGLNYETLDGFSDSEASRNASRTATARSSLETGGGSGTQSAASSSRRYLP</sequence>
<feature type="compositionally biased region" description="Basic residues" evidence="1">
    <location>
        <begin position="127"/>
        <end position="136"/>
    </location>
</feature>
<proteinExistence type="predicted"/>
<feature type="compositionally biased region" description="Low complexity" evidence="1">
    <location>
        <begin position="64"/>
        <end position="76"/>
    </location>
</feature>
<dbReference type="Gene3D" id="2.60.40.640">
    <property type="match status" value="1"/>
</dbReference>
<feature type="compositionally biased region" description="Low complexity" evidence="1">
    <location>
        <begin position="550"/>
        <end position="562"/>
    </location>
</feature>
<dbReference type="Pfam" id="PF13002">
    <property type="entry name" value="LDB19"/>
    <property type="match status" value="1"/>
</dbReference>
<dbReference type="EMBL" id="JAPCWZ010000010">
    <property type="protein sequence ID" value="KAK8849093.1"/>
    <property type="molecule type" value="Genomic_DNA"/>
</dbReference>
<comment type="caution">
    <text evidence="3">The sequence shown here is derived from an EMBL/GenBank/DDBJ whole genome shotgun (WGS) entry which is preliminary data.</text>
</comment>
<keyword evidence="4" id="KW-1185">Reference proteome</keyword>
<dbReference type="Proteomes" id="UP001390339">
    <property type="component" value="Unassembled WGS sequence"/>
</dbReference>
<dbReference type="InterPro" id="IPR024391">
    <property type="entry name" value="LDB19_N"/>
</dbReference>
<feature type="compositionally biased region" description="Polar residues" evidence="1">
    <location>
        <begin position="104"/>
        <end position="117"/>
    </location>
</feature>
<feature type="domain" description="LDB19 N-terminal" evidence="2">
    <location>
        <begin position="210"/>
        <end position="379"/>
    </location>
</feature>
<dbReference type="InterPro" id="IPR014752">
    <property type="entry name" value="Arrestin-like_C"/>
</dbReference>
<protein>
    <submittedName>
        <fullName evidence="3">Lmbr1 domain-containing protein</fullName>
    </submittedName>
</protein>
<feature type="region of interest" description="Disordered" evidence="1">
    <location>
        <begin position="27"/>
        <end position="136"/>
    </location>
</feature>
<evidence type="ECO:0000313" key="4">
    <source>
        <dbReference type="Proteomes" id="UP001390339"/>
    </source>
</evidence>
<feature type="compositionally biased region" description="Low complexity" evidence="1">
    <location>
        <begin position="571"/>
        <end position="583"/>
    </location>
</feature>
<feature type="region of interest" description="Disordered" evidence="1">
    <location>
        <begin position="376"/>
        <end position="400"/>
    </location>
</feature>
<gene>
    <name evidence="3" type="ORF">PGQ11_015573</name>
</gene>
<evidence type="ECO:0000256" key="1">
    <source>
        <dbReference type="SAM" id="MobiDB-lite"/>
    </source>
</evidence>
<organism evidence="3 4">
    <name type="scientific">Apiospora arundinis</name>
    <dbReference type="NCBI Taxonomy" id="335852"/>
    <lineage>
        <taxon>Eukaryota</taxon>
        <taxon>Fungi</taxon>
        <taxon>Dikarya</taxon>
        <taxon>Ascomycota</taxon>
        <taxon>Pezizomycotina</taxon>
        <taxon>Sordariomycetes</taxon>
        <taxon>Xylariomycetidae</taxon>
        <taxon>Amphisphaeriales</taxon>
        <taxon>Apiosporaceae</taxon>
        <taxon>Apiospora</taxon>
    </lineage>
</organism>
<evidence type="ECO:0000313" key="3">
    <source>
        <dbReference type="EMBL" id="KAK8849093.1"/>
    </source>
</evidence>
<feature type="region of interest" description="Disordered" evidence="1">
    <location>
        <begin position="537"/>
        <end position="583"/>
    </location>
</feature>
<name>A0ABR2HM68_9PEZI</name>
<evidence type="ECO:0000259" key="2">
    <source>
        <dbReference type="Pfam" id="PF13002"/>
    </source>
</evidence>